<comment type="caution">
    <text evidence="3">The sequence shown here is derived from an EMBL/GenBank/DDBJ whole genome shotgun (WGS) entry which is preliminary data.</text>
</comment>
<feature type="region of interest" description="Disordered" evidence="1">
    <location>
        <begin position="130"/>
        <end position="182"/>
    </location>
</feature>
<accession>A0ABT4A5H3</accession>
<proteinExistence type="predicted"/>
<dbReference type="Proteomes" id="UP001207654">
    <property type="component" value="Unassembled WGS sequence"/>
</dbReference>
<feature type="chain" id="PRO_5047137008" description="DUF5666 domain-containing protein" evidence="2">
    <location>
        <begin position="23"/>
        <end position="182"/>
    </location>
</feature>
<feature type="signal peptide" evidence="2">
    <location>
        <begin position="1"/>
        <end position="22"/>
    </location>
</feature>
<evidence type="ECO:0000256" key="2">
    <source>
        <dbReference type="SAM" id="SignalP"/>
    </source>
</evidence>
<evidence type="ECO:0008006" key="5">
    <source>
        <dbReference type="Google" id="ProtNLM"/>
    </source>
</evidence>
<feature type="compositionally biased region" description="Gly residues" evidence="1">
    <location>
        <begin position="166"/>
        <end position="182"/>
    </location>
</feature>
<gene>
    <name evidence="3" type="ORF">OV287_17230</name>
</gene>
<protein>
    <recommendedName>
        <fullName evidence="5">DUF5666 domain-containing protein</fullName>
    </recommendedName>
</protein>
<name>A0ABT4A5H3_9BACT</name>
<organism evidence="3 4">
    <name type="scientific">Archangium lansingense</name>
    <dbReference type="NCBI Taxonomy" id="2995310"/>
    <lineage>
        <taxon>Bacteria</taxon>
        <taxon>Pseudomonadati</taxon>
        <taxon>Myxococcota</taxon>
        <taxon>Myxococcia</taxon>
        <taxon>Myxococcales</taxon>
        <taxon>Cystobacterineae</taxon>
        <taxon>Archangiaceae</taxon>
        <taxon>Archangium</taxon>
    </lineage>
</organism>
<feature type="region of interest" description="Disordered" evidence="1">
    <location>
        <begin position="23"/>
        <end position="53"/>
    </location>
</feature>
<evidence type="ECO:0000313" key="3">
    <source>
        <dbReference type="EMBL" id="MCY1076222.1"/>
    </source>
</evidence>
<sequence length="182" mass="18741">MTKKIVGLLATVAMLSSGVALANNDDKHKDQQTQGSGQMGSDIGGSGTQGQMQGQMMTGEKQVTGTVVKSSSNLLHLRTDNGIIPVKIDKDTQFADPNVKKVKDLKEGQQVRASFDIKGTDNVAKSISLDVSNTGGSGLEDDTGINQDMGGSGLDQDINKDKDMGGDVGGSGDVGGAGDVKE</sequence>
<dbReference type="RefSeq" id="WP_267535126.1">
    <property type="nucleotide sequence ID" value="NZ_JAPNKA010000001.1"/>
</dbReference>
<reference evidence="3 4" key="1">
    <citation type="submission" date="2022-11" db="EMBL/GenBank/DDBJ databases">
        <title>Minimal conservation of predation-associated metabolite biosynthetic gene clusters underscores biosynthetic potential of Myxococcota including descriptions for ten novel species: Archangium lansinium sp. nov., Myxococcus landrumus sp. nov., Nannocystis bai.</title>
        <authorList>
            <person name="Ahearne A."/>
            <person name="Stevens C."/>
            <person name="Phillips K."/>
        </authorList>
    </citation>
    <scope>NUCLEOTIDE SEQUENCE [LARGE SCALE GENOMIC DNA]</scope>
    <source>
        <strain evidence="3 4">MIWBW</strain>
    </source>
</reference>
<keyword evidence="4" id="KW-1185">Reference proteome</keyword>
<keyword evidence="2" id="KW-0732">Signal</keyword>
<evidence type="ECO:0000256" key="1">
    <source>
        <dbReference type="SAM" id="MobiDB-lite"/>
    </source>
</evidence>
<dbReference type="EMBL" id="JAPNKA010000001">
    <property type="protein sequence ID" value="MCY1076222.1"/>
    <property type="molecule type" value="Genomic_DNA"/>
</dbReference>
<evidence type="ECO:0000313" key="4">
    <source>
        <dbReference type="Proteomes" id="UP001207654"/>
    </source>
</evidence>